<dbReference type="Pfam" id="PF20106">
    <property type="entry name" value="DUF6496"/>
    <property type="match status" value="1"/>
</dbReference>
<comment type="caution">
    <text evidence="1">The sequence shown here is derived from an EMBL/GenBank/DDBJ whole genome shotgun (WGS) entry which is preliminary data.</text>
</comment>
<protein>
    <submittedName>
        <fullName evidence="1">Uncharacterized protein</fullName>
    </submittedName>
</protein>
<proteinExistence type="predicted"/>
<dbReference type="Proteomes" id="UP000289269">
    <property type="component" value="Unassembled WGS sequence"/>
</dbReference>
<accession>A0A4Q0AJD0</accession>
<gene>
    <name evidence="1" type="ORF">EOT04_00875</name>
</gene>
<organism evidence="1 2">
    <name type="scientific">Candidatus Chaera renei</name>
    <dbReference type="NCBI Taxonomy" id="2506947"/>
    <lineage>
        <taxon>Bacteria</taxon>
        <taxon>Candidatus Saccharimonadota</taxon>
        <taxon>Candidatus Saccharimonadia</taxon>
        <taxon>Candidatus Saccharimonadales</taxon>
        <taxon>Candidatus Saccharimonadaceae</taxon>
        <taxon>Candidatus Chaera</taxon>
    </lineage>
</organism>
<reference evidence="1" key="1">
    <citation type="submission" date="2019-01" db="EMBL/GenBank/DDBJ databases">
        <title>Genomic signatures and co-occurrence patterns of the ultra-small Saccharimodia (Patescibacteria phylum) suggest a symbiotic lifestyle.</title>
        <authorList>
            <person name="Lemos L."/>
            <person name="Medeiros J."/>
            <person name="Andreote F."/>
            <person name="Fernandes G."/>
            <person name="Varani A."/>
            <person name="Oliveira G."/>
            <person name="Pylro V."/>
        </authorList>
    </citation>
    <scope>NUCLEOTIDE SEQUENCE [LARGE SCALE GENOMIC DNA]</scope>
    <source>
        <strain evidence="1">AMD01</strain>
    </source>
</reference>
<dbReference type="EMBL" id="SCKW01000005">
    <property type="protein sequence ID" value="RWZ79655.1"/>
    <property type="molecule type" value="Genomic_DNA"/>
</dbReference>
<evidence type="ECO:0000313" key="1">
    <source>
        <dbReference type="EMBL" id="RWZ79655.1"/>
    </source>
</evidence>
<keyword evidence="2" id="KW-1185">Reference proteome</keyword>
<evidence type="ECO:0000313" key="2">
    <source>
        <dbReference type="Proteomes" id="UP000289269"/>
    </source>
</evidence>
<dbReference type="AlphaFoldDB" id="A0A4Q0AJD0"/>
<sequence length="61" mass="6768">MAKYDQKSQQEVKKAMHELKKGKLKIGKTGKPVTNPKQAVAIGLNKARKRGAKLPPDKRNS</sequence>
<name>A0A4Q0AJD0_9BACT</name>
<dbReference type="InterPro" id="IPR045468">
    <property type="entry name" value="DUF6496"/>
</dbReference>